<organism evidence="7">
    <name type="scientific">Zea mays</name>
    <name type="common">Maize</name>
    <dbReference type="NCBI Taxonomy" id="4577"/>
    <lineage>
        <taxon>Eukaryota</taxon>
        <taxon>Viridiplantae</taxon>
        <taxon>Streptophyta</taxon>
        <taxon>Embryophyta</taxon>
        <taxon>Tracheophyta</taxon>
        <taxon>Spermatophyta</taxon>
        <taxon>Magnoliopsida</taxon>
        <taxon>Liliopsida</taxon>
        <taxon>Poales</taxon>
        <taxon>Poaceae</taxon>
        <taxon>PACMAD clade</taxon>
        <taxon>Panicoideae</taxon>
        <taxon>Andropogonodae</taxon>
        <taxon>Andropogoneae</taxon>
        <taxon>Tripsacinae</taxon>
        <taxon>Zea</taxon>
    </lineage>
</organism>
<dbReference type="InterPro" id="IPR004333">
    <property type="entry name" value="SBP_dom"/>
</dbReference>
<protein>
    <submittedName>
        <fullName evidence="7">Protein LIGULELESS 1</fullName>
    </submittedName>
</protein>
<feature type="region of interest" description="Disordered" evidence="5">
    <location>
        <begin position="241"/>
        <end position="282"/>
    </location>
</feature>
<proteinExistence type="predicted"/>
<dbReference type="GO" id="GO:0005634">
    <property type="term" value="C:nucleus"/>
    <property type="evidence" value="ECO:0007669"/>
    <property type="project" value="InterPro"/>
</dbReference>
<name>A0A3L6G5D3_MAIZE</name>
<feature type="domain" description="SBP-type" evidence="6">
    <location>
        <begin position="173"/>
        <end position="251"/>
    </location>
</feature>
<dbReference type="PANTHER" id="PTHR31251">
    <property type="entry name" value="SQUAMOSA PROMOTER-BINDING-LIKE PROTEIN 4"/>
    <property type="match status" value="1"/>
</dbReference>
<evidence type="ECO:0000256" key="4">
    <source>
        <dbReference type="PROSITE-ProRule" id="PRU00470"/>
    </source>
</evidence>
<evidence type="ECO:0000313" key="7">
    <source>
        <dbReference type="EMBL" id="PWZ43438.1"/>
    </source>
</evidence>
<dbReference type="AlphaFoldDB" id="A0A3L6G5D3"/>
<dbReference type="InterPro" id="IPR036893">
    <property type="entry name" value="SBP_sf"/>
</dbReference>
<accession>A0A3L6G5D3</accession>
<feature type="compositionally biased region" description="Basic and acidic residues" evidence="5">
    <location>
        <begin position="252"/>
        <end position="261"/>
    </location>
</feature>
<comment type="caution">
    <text evidence="7">The sequence shown here is derived from an EMBL/GenBank/DDBJ whole genome shotgun (WGS) entry which is preliminary data.</text>
</comment>
<dbReference type="Proteomes" id="UP000251960">
    <property type="component" value="Chromosome 10"/>
</dbReference>
<dbReference type="Gene3D" id="4.10.1100.10">
    <property type="entry name" value="Transcription factor, SBP-box domain"/>
    <property type="match status" value="1"/>
</dbReference>
<dbReference type="EMBL" id="NCVQ01000002">
    <property type="protein sequence ID" value="PWZ43438.1"/>
    <property type="molecule type" value="Genomic_DNA"/>
</dbReference>
<evidence type="ECO:0000256" key="1">
    <source>
        <dbReference type="ARBA" id="ARBA00022723"/>
    </source>
</evidence>
<dbReference type="InterPro" id="IPR044817">
    <property type="entry name" value="SBP-like"/>
</dbReference>
<keyword evidence="3" id="KW-0862">Zinc</keyword>
<dbReference type="PANTHER" id="PTHR31251:SF198">
    <property type="entry name" value="SQUAMOSA PROMOTER-BINDING-LIKE PROTEIN 8"/>
    <property type="match status" value="1"/>
</dbReference>
<dbReference type="GO" id="GO:0008270">
    <property type="term" value="F:zinc ion binding"/>
    <property type="evidence" value="ECO:0007669"/>
    <property type="project" value="UniProtKB-KW"/>
</dbReference>
<evidence type="ECO:0000259" key="6">
    <source>
        <dbReference type="PROSITE" id="PS51141"/>
    </source>
</evidence>
<reference evidence="7" key="1">
    <citation type="journal article" date="2018" name="Nat. Genet.">
        <title>Extensive intraspecific gene order and gene structural variations between Mo17 and other maize genomes.</title>
        <authorList>
            <person name="Sun S."/>
            <person name="Zhou Y."/>
            <person name="Chen J."/>
            <person name="Shi J."/>
            <person name="Zhao H."/>
            <person name="Zhao H."/>
            <person name="Song W."/>
            <person name="Zhang M."/>
            <person name="Cui Y."/>
            <person name="Dong X."/>
            <person name="Liu H."/>
            <person name="Ma X."/>
            <person name="Jiao Y."/>
            <person name="Wang B."/>
            <person name="Wei X."/>
            <person name="Stein J.C."/>
            <person name="Glaubitz J.C."/>
            <person name="Lu F."/>
            <person name="Yu G."/>
            <person name="Liang C."/>
            <person name="Fengler K."/>
            <person name="Li B."/>
            <person name="Rafalski A."/>
            <person name="Schnable P.S."/>
            <person name="Ware D.H."/>
            <person name="Buckler E.S."/>
            <person name="Lai J."/>
        </authorList>
    </citation>
    <scope>NUCLEOTIDE SEQUENCE [LARGE SCALE GENOMIC DNA]</scope>
    <source>
        <tissue evidence="7">Seedling</tissue>
    </source>
</reference>
<dbReference type="Pfam" id="PF03110">
    <property type="entry name" value="SBP"/>
    <property type="match status" value="1"/>
</dbReference>
<keyword evidence="1" id="KW-0479">Metal-binding</keyword>
<evidence type="ECO:0000256" key="3">
    <source>
        <dbReference type="ARBA" id="ARBA00022833"/>
    </source>
</evidence>
<dbReference type="GO" id="GO:0003677">
    <property type="term" value="F:DNA binding"/>
    <property type="evidence" value="ECO:0007669"/>
    <property type="project" value="InterPro"/>
</dbReference>
<evidence type="ECO:0000256" key="5">
    <source>
        <dbReference type="SAM" id="MobiDB-lite"/>
    </source>
</evidence>
<evidence type="ECO:0000256" key="2">
    <source>
        <dbReference type="ARBA" id="ARBA00022771"/>
    </source>
</evidence>
<dbReference type="PROSITE" id="PS51141">
    <property type="entry name" value="ZF_SBP"/>
    <property type="match status" value="1"/>
</dbReference>
<dbReference type="SUPFAM" id="SSF103612">
    <property type="entry name" value="SBT domain"/>
    <property type="match status" value="1"/>
</dbReference>
<dbReference type="ExpressionAtlas" id="A0A3L6G5D3">
    <property type="expression patterns" value="baseline"/>
</dbReference>
<gene>
    <name evidence="7" type="primary">LG1_1</name>
    <name evidence="7" type="ORF">Zm00014a_023695</name>
</gene>
<keyword evidence="2 4" id="KW-0863">Zinc-finger</keyword>
<sequence length="404" mass="44143">MMNLSAAAAAANACDEFPYAPPANAAAPPSLFPIMEQESSIHREHQQQQLGLGYNPEPNSLALLPPSDAAHHTTIASGPHDILQFYPASASHYLAAANPYGHFAGSTSFHLSSSSSSYYYPPPPQAAPEYYFPTLVSSAEENMASFAATQLGLNLGYRTYFPPRGGYTYGHHPPRCQAEGCKADLSGAKRYHRRHKVCDHHSKAPVVVTAGGMHQRFCQQCSRFHLLDEFDDAKKSCRKRLADHNRRRRKSKPSDADAGDKKRAHANKAAPAKDKAGSSSKHMHIAGLGTQILGSTLLSKEQDQAMDLGEVVKEAVDPKGKASMLQHHGIHQQQHHGIHQQHHGFPFHSSSAGSCFPQTQAVSSDTTSNIAQVQEPSLGFHHQHHQHSNVLQLGQAMFDLDFDH</sequence>